<dbReference type="OrthoDB" id="9790423at2"/>
<protein>
    <submittedName>
        <fullName evidence="8">RNA polymerase sigma-70 factor (ECF subfamily)</fullName>
    </submittedName>
</protein>
<keyword evidence="2" id="KW-0805">Transcription regulation</keyword>
<dbReference type="AlphaFoldDB" id="A0A327SUV4"/>
<evidence type="ECO:0000259" key="7">
    <source>
        <dbReference type="Pfam" id="PF04545"/>
    </source>
</evidence>
<dbReference type="SUPFAM" id="SSF88659">
    <property type="entry name" value="Sigma3 and sigma4 domains of RNA polymerase sigma factors"/>
    <property type="match status" value="1"/>
</dbReference>
<feature type="domain" description="RNA polymerase sigma-70 region 4" evidence="7">
    <location>
        <begin position="143"/>
        <end position="188"/>
    </location>
</feature>
<evidence type="ECO:0000256" key="1">
    <source>
        <dbReference type="ARBA" id="ARBA00010641"/>
    </source>
</evidence>
<keyword evidence="5" id="KW-0804">Transcription</keyword>
<dbReference type="Gene3D" id="1.10.10.10">
    <property type="entry name" value="Winged helix-like DNA-binding domain superfamily/Winged helix DNA-binding domain"/>
    <property type="match status" value="1"/>
</dbReference>
<reference evidence="8 9" key="1">
    <citation type="submission" date="2018-06" db="EMBL/GenBank/DDBJ databases">
        <title>Genomic Encyclopedia of Archaeal and Bacterial Type Strains, Phase II (KMG-II): from individual species to whole genera.</title>
        <authorList>
            <person name="Goeker M."/>
        </authorList>
    </citation>
    <scope>NUCLEOTIDE SEQUENCE [LARGE SCALE GENOMIC DNA]</scope>
    <source>
        <strain evidence="8 9">DSM 14825</strain>
    </source>
</reference>
<organism evidence="8 9">
    <name type="scientific">Pedobacter cryoconitis</name>
    <dbReference type="NCBI Taxonomy" id="188932"/>
    <lineage>
        <taxon>Bacteria</taxon>
        <taxon>Pseudomonadati</taxon>
        <taxon>Bacteroidota</taxon>
        <taxon>Sphingobacteriia</taxon>
        <taxon>Sphingobacteriales</taxon>
        <taxon>Sphingobacteriaceae</taxon>
        <taxon>Pedobacter</taxon>
    </lineage>
</organism>
<evidence type="ECO:0000256" key="4">
    <source>
        <dbReference type="ARBA" id="ARBA00023125"/>
    </source>
</evidence>
<sequence>MLSKLPALPKNKPIDLYIGSNLYIYLKHRDGWAFTVLYNNYSSILRVIIRKIVKCEYITEDILQETFFKISRFIDNYDPKIGQLSTWVSCVARNCAIDELRSRAYINNLKNIRIDDHFDEVEYKCNTVVNVDAIGLKELLRFLPLAQAEIIILIYFRGYTQCEIADKFHLPLSTIKSRVRMSMIKLRKLFL</sequence>
<evidence type="ECO:0000256" key="5">
    <source>
        <dbReference type="ARBA" id="ARBA00023163"/>
    </source>
</evidence>
<feature type="domain" description="RNA polymerase sigma-70 region 2" evidence="6">
    <location>
        <begin position="37"/>
        <end position="104"/>
    </location>
</feature>
<comment type="caution">
    <text evidence="8">The sequence shown here is derived from an EMBL/GenBank/DDBJ whole genome shotgun (WGS) entry which is preliminary data.</text>
</comment>
<dbReference type="RefSeq" id="WP_111633353.1">
    <property type="nucleotide sequence ID" value="NZ_QLLR01000006.1"/>
</dbReference>
<dbReference type="Pfam" id="PF04545">
    <property type="entry name" value="Sigma70_r4"/>
    <property type="match status" value="1"/>
</dbReference>
<evidence type="ECO:0000313" key="8">
    <source>
        <dbReference type="EMBL" id="RAJ32115.1"/>
    </source>
</evidence>
<evidence type="ECO:0000259" key="6">
    <source>
        <dbReference type="Pfam" id="PF04542"/>
    </source>
</evidence>
<accession>A0A327SUV4</accession>
<evidence type="ECO:0000256" key="3">
    <source>
        <dbReference type="ARBA" id="ARBA00023082"/>
    </source>
</evidence>
<evidence type="ECO:0000256" key="2">
    <source>
        <dbReference type="ARBA" id="ARBA00023015"/>
    </source>
</evidence>
<dbReference type="Proteomes" id="UP000249754">
    <property type="component" value="Unassembled WGS sequence"/>
</dbReference>
<keyword evidence="3" id="KW-0731">Sigma factor</keyword>
<dbReference type="InterPro" id="IPR036388">
    <property type="entry name" value="WH-like_DNA-bd_sf"/>
</dbReference>
<keyword evidence="4" id="KW-0238">DNA-binding</keyword>
<dbReference type="InterPro" id="IPR014284">
    <property type="entry name" value="RNA_pol_sigma-70_dom"/>
</dbReference>
<dbReference type="NCBIfam" id="TIGR02937">
    <property type="entry name" value="sigma70-ECF"/>
    <property type="match status" value="1"/>
</dbReference>
<gene>
    <name evidence="8" type="ORF">LY11_01796</name>
</gene>
<dbReference type="InterPro" id="IPR007630">
    <property type="entry name" value="RNA_pol_sigma70_r4"/>
</dbReference>
<evidence type="ECO:0000313" key="9">
    <source>
        <dbReference type="Proteomes" id="UP000249754"/>
    </source>
</evidence>
<name>A0A327SUV4_9SPHI</name>
<dbReference type="CDD" id="cd06171">
    <property type="entry name" value="Sigma70_r4"/>
    <property type="match status" value="1"/>
</dbReference>
<dbReference type="GO" id="GO:0016987">
    <property type="term" value="F:sigma factor activity"/>
    <property type="evidence" value="ECO:0007669"/>
    <property type="project" value="UniProtKB-KW"/>
</dbReference>
<dbReference type="SUPFAM" id="SSF88946">
    <property type="entry name" value="Sigma2 domain of RNA polymerase sigma factors"/>
    <property type="match status" value="1"/>
</dbReference>
<dbReference type="PANTHER" id="PTHR43133">
    <property type="entry name" value="RNA POLYMERASE ECF-TYPE SIGMA FACTO"/>
    <property type="match status" value="1"/>
</dbReference>
<proteinExistence type="inferred from homology"/>
<dbReference type="Pfam" id="PF04542">
    <property type="entry name" value="Sigma70_r2"/>
    <property type="match status" value="1"/>
</dbReference>
<dbReference type="InterPro" id="IPR013325">
    <property type="entry name" value="RNA_pol_sigma_r2"/>
</dbReference>
<dbReference type="Gene3D" id="1.10.1740.10">
    <property type="match status" value="1"/>
</dbReference>
<dbReference type="PANTHER" id="PTHR43133:SF62">
    <property type="entry name" value="RNA POLYMERASE SIGMA FACTOR SIGZ"/>
    <property type="match status" value="1"/>
</dbReference>
<dbReference type="InterPro" id="IPR007627">
    <property type="entry name" value="RNA_pol_sigma70_r2"/>
</dbReference>
<dbReference type="EMBL" id="QLLR01000006">
    <property type="protein sequence ID" value="RAJ32115.1"/>
    <property type="molecule type" value="Genomic_DNA"/>
</dbReference>
<dbReference type="InterPro" id="IPR039425">
    <property type="entry name" value="RNA_pol_sigma-70-like"/>
</dbReference>
<dbReference type="GO" id="GO:0003677">
    <property type="term" value="F:DNA binding"/>
    <property type="evidence" value="ECO:0007669"/>
    <property type="project" value="UniProtKB-KW"/>
</dbReference>
<dbReference type="GO" id="GO:0006352">
    <property type="term" value="P:DNA-templated transcription initiation"/>
    <property type="evidence" value="ECO:0007669"/>
    <property type="project" value="InterPro"/>
</dbReference>
<dbReference type="InterPro" id="IPR013324">
    <property type="entry name" value="RNA_pol_sigma_r3/r4-like"/>
</dbReference>
<comment type="similarity">
    <text evidence="1">Belongs to the sigma-70 factor family. ECF subfamily.</text>
</comment>